<dbReference type="AlphaFoldDB" id="A0A2S6GVI3"/>
<protein>
    <submittedName>
        <fullName evidence="2">Uncharacterized protein</fullName>
    </submittedName>
</protein>
<name>A0A2S6GVI3_9PSEU</name>
<proteinExistence type="predicted"/>
<reference evidence="2 3" key="1">
    <citation type="submission" date="2018-02" db="EMBL/GenBank/DDBJ databases">
        <title>Genomic Encyclopedia of Archaeal and Bacterial Type Strains, Phase II (KMG-II): from individual species to whole genera.</title>
        <authorList>
            <person name="Goeker M."/>
        </authorList>
    </citation>
    <scope>NUCLEOTIDE SEQUENCE [LARGE SCALE GENOMIC DNA]</scope>
    <source>
        <strain evidence="2 3">YU 961-1</strain>
    </source>
</reference>
<keyword evidence="1" id="KW-0812">Transmembrane</keyword>
<evidence type="ECO:0000313" key="2">
    <source>
        <dbReference type="EMBL" id="PPK69197.1"/>
    </source>
</evidence>
<keyword evidence="1" id="KW-1133">Transmembrane helix</keyword>
<sequence>MAVDRALWWSVWWPWAMVWILTALGVVVALGALFFAWRAHRARPKVTREVPGLTFYLHEKSVMDLYQSGGYGDAMRREVEERVDSTSDQKLALKVHAVGLDGGRSSGREVVSRYITNAEPIAVIGVLLDVLENADGVVHVDLRDRTITHNNAVSVALLKTGGTDRLRLRSIDSYVSVRGAFRVADHAGTRTVFLAPFGDPDDPEEGPQVRLECHKDGLRDDEIPDGPFHARCLGKVQAWKSATGELVVRPIAIFQ</sequence>
<dbReference type="RefSeq" id="WP_104478706.1">
    <property type="nucleotide sequence ID" value="NZ_CP154825.1"/>
</dbReference>
<dbReference type="Proteomes" id="UP000239203">
    <property type="component" value="Unassembled WGS sequence"/>
</dbReference>
<evidence type="ECO:0000256" key="1">
    <source>
        <dbReference type="SAM" id="Phobius"/>
    </source>
</evidence>
<dbReference type="OrthoDB" id="3678830at2"/>
<evidence type="ECO:0000313" key="3">
    <source>
        <dbReference type="Proteomes" id="UP000239203"/>
    </source>
</evidence>
<accession>A0A2S6GVI3</accession>
<organism evidence="2 3">
    <name type="scientific">Actinokineospora auranticolor</name>
    <dbReference type="NCBI Taxonomy" id="155976"/>
    <lineage>
        <taxon>Bacteria</taxon>
        <taxon>Bacillati</taxon>
        <taxon>Actinomycetota</taxon>
        <taxon>Actinomycetes</taxon>
        <taxon>Pseudonocardiales</taxon>
        <taxon>Pseudonocardiaceae</taxon>
        <taxon>Actinokineospora</taxon>
    </lineage>
</organism>
<keyword evidence="1" id="KW-0472">Membrane</keyword>
<feature type="transmembrane region" description="Helical" evidence="1">
    <location>
        <begin position="12"/>
        <end position="37"/>
    </location>
</feature>
<dbReference type="EMBL" id="PTIX01000004">
    <property type="protein sequence ID" value="PPK69197.1"/>
    <property type="molecule type" value="Genomic_DNA"/>
</dbReference>
<gene>
    <name evidence="2" type="ORF">CLV40_104451</name>
</gene>
<keyword evidence="3" id="KW-1185">Reference proteome</keyword>
<comment type="caution">
    <text evidence="2">The sequence shown here is derived from an EMBL/GenBank/DDBJ whole genome shotgun (WGS) entry which is preliminary data.</text>
</comment>